<keyword evidence="2" id="KW-0732">Signal</keyword>
<evidence type="ECO:0000256" key="2">
    <source>
        <dbReference type="SAM" id="SignalP"/>
    </source>
</evidence>
<dbReference type="OrthoDB" id="5343781at2"/>
<keyword evidence="4" id="KW-1185">Reference proteome</keyword>
<evidence type="ECO:0008006" key="5">
    <source>
        <dbReference type="Google" id="ProtNLM"/>
    </source>
</evidence>
<sequence>MTRLLTILMIMAGLSVPAAAQETAAPEGAAATEAAPDAAAAEEDDDDDDEGEDAGEAAATYDAQGKFDYGFSGIMARDNRTDLAPLTLASGSPVAGGEYTLKSGGFYRIDINADGSQELALSGGDFFRAIWINEIVINDIEIRPMGVHSIEFDNAGTATISFVAVTPGRYTLSIPGSSGDTQQAVFNIQ</sequence>
<dbReference type="RefSeq" id="WP_126153422.1">
    <property type="nucleotide sequence ID" value="NZ_UZWE01000023.1"/>
</dbReference>
<proteinExistence type="predicted"/>
<feature type="compositionally biased region" description="Acidic residues" evidence="1">
    <location>
        <begin position="40"/>
        <end position="54"/>
    </location>
</feature>
<protein>
    <recommendedName>
        <fullName evidence="5">MSP domain-containing protein</fullName>
    </recommendedName>
</protein>
<evidence type="ECO:0000313" key="4">
    <source>
        <dbReference type="Proteomes" id="UP000270743"/>
    </source>
</evidence>
<feature type="signal peptide" evidence="2">
    <location>
        <begin position="1"/>
        <end position="20"/>
    </location>
</feature>
<evidence type="ECO:0000256" key="1">
    <source>
        <dbReference type="SAM" id="MobiDB-lite"/>
    </source>
</evidence>
<dbReference type="Proteomes" id="UP000270743">
    <property type="component" value="Unassembled WGS sequence"/>
</dbReference>
<name>A0A3S4DUR2_9RHOB</name>
<feature type="compositionally biased region" description="Low complexity" evidence="1">
    <location>
        <begin position="24"/>
        <end position="39"/>
    </location>
</feature>
<gene>
    <name evidence="3" type="ORF">PARHAE_00901</name>
</gene>
<accession>A0A3S4DUR2</accession>
<feature type="region of interest" description="Disordered" evidence="1">
    <location>
        <begin position="24"/>
        <end position="54"/>
    </location>
</feature>
<feature type="chain" id="PRO_5018700449" description="MSP domain-containing protein" evidence="2">
    <location>
        <begin position="21"/>
        <end position="189"/>
    </location>
</feature>
<dbReference type="AlphaFoldDB" id="A0A3S4DUR2"/>
<dbReference type="EMBL" id="UZWE01000023">
    <property type="protein sequence ID" value="VDS07723.1"/>
    <property type="molecule type" value="Genomic_DNA"/>
</dbReference>
<organism evidence="3 4">
    <name type="scientific">Paracoccus haematequi</name>
    <dbReference type="NCBI Taxonomy" id="2491866"/>
    <lineage>
        <taxon>Bacteria</taxon>
        <taxon>Pseudomonadati</taxon>
        <taxon>Pseudomonadota</taxon>
        <taxon>Alphaproteobacteria</taxon>
        <taxon>Rhodobacterales</taxon>
        <taxon>Paracoccaceae</taxon>
        <taxon>Paracoccus</taxon>
    </lineage>
</organism>
<reference evidence="3 4" key="1">
    <citation type="submission" date="2018-12" db="EMBL/GenBank/DDBJ databases">
        <authorList>
            <person name="Criscuolo A."/>
        </authorList>
    </citation>
    <scope>NUCLEOTIDE SEQUENCE [LARGE SCALE GENOMIC DNA]</scope>
    <source>
        <strain evidence="3">ACIP1116241</strain>
    </source>
</reference>
<evidence type="ECO:0000313" key="3">
    <source>
        <dbReference type="EMBL" id="VDS07723.1"/>
    </source>
</evidence>